<feature type="domain" description="Knr4/Smi1-like" evidence="1">
    <location>
        <begin position="21"/>
        <end position="136"/>
    </location>
</feature>
<protein>
    <recommendedName>
        <fullName evidence="1">Knr4/Smi1-like domain-containing protein</fullName>
    </recommendedName>
</protein>
<gene>
    <name evidence="2" type="ORF">GmarT_19960</name>
</gene>
<dbReference type="InterPro" id="IPR018958">
    <property type="entry name" value="Knr4/Smi1-like_dom"/>
</dbReference>
<dbReference type="RefSeq" id="WP_002648368.1">
    <property type="nucleotide sequence ID" value="NZ_CP036341.1"/>
</dbReference>
<proteinExistence type="predicted"/>
<dbReference type="Pfam" id="PF09346">
    <property type="entry name" value="SMI1_KNR4"/>
    <property type="match status" value="1"/>
</dbReference>
<dbReference type="Proteomes" id="UP000322887">
    <property type="component" value="Chromosome"/>
</dbReference>
<dbReference type="InterPro" id="IPR037883">
    <property type="entry name" value="Knr4/Smi1-like_sf"/>
</dbReference>
<organism evidence="2 3">
    <name type="scientific">Gimesia maris</name>
    <dbReference type="NCBI Taxonomy" id="122"/>
    <lineage>
        <taxon>Bacteria</taxon>
        <taxon>Pseudomonadati</taxon>
        <taxon>Planctomycetota</taxon>
        <taxon>Planctomycetia</taxon>
        <taxon>Planctomycetales</taxon>
        <taxon>Planctomycetaceae</taxon>
        <taxon>Gimesia</taxon>
    </lineage>
</organism>
<accession>A0ABX5YKI8</accession>
<evidence type="ECO:0000313" key="2">
    <source>
        <dbReference type="EMBL" id="QEG16135.1"/>
    </source>
</evidence>
<name>A0ABX5YKI8_9PLAN</name>
<dbReference type="GeneID" id="98646604"/>
<sequence>MSLPDKVVNALSDPAYHRQVDDIEVVLGQLDVTPSSEFTEFYRKYIGPFWSDSLGIELADIIDDECNIEALTVQCRSQYRFPERMLVLTQLSPGGTVHVLDTESDEVFVVDFEGGEDLLVKGELEPRWDTFSDFLQDYF</sequence>
<dbReference type="EMBL" id="CP042910">
    <property type="protein sequence ID" value="QEG16135.1"/>
    <property type="molecule type" value="Genomic_DNA"/>
</dbReference>
<evidence type="ECO:0000313" key="3">
    <source>
        <dbReference type="Proteomes" id="UP000322887"/>
    </source>
</evidence>
<reference evidence="2 3" key="1">
    <citation type="submission" date="2019-08" db="EMBL/GenBank/DDBJ databases">
        <title>Deep-cultivation of Planctomycetes and their phenomic and genomic characterization uncovers novel biology.</title>
        <authorList>
            <person name="Wiegand S."/>
            <person name="Jogler M."/>
            <person name="Boedeker C."/>
            <person name="Pinto D."/>
            <person name="Vollmers J."/>
            <person name="Rivas-Marin E."/>
            <person name="Kohn T."/>
            <person name="Peeters S.H."/>
            <person name="Heuer A."/>
            <person name="Rast P."/>
            <person name="Oberbeckmann S."/>
            <person name="Bunk B."/>
            <person name="Jeske O."/>
            <person name="Meyerdierks A."/>
            <person name="Storesund J.E."/>
            <person name="Kallscheuer N."/>
            <person name="Luecker S."/>
            <person name="Lage O.M."/>
            <person name="Pohl T."/>
            <person name="Merkel B.J."/>
            <person name="Hornburger P."/>
            <person name="Mueller R.-W."/>
            <person name="Bruemmer F."/>
            <person name="Labrenz M."/>
            <person name="Spormann A.M."/>
            <person name="Op den Camp H."/>
            <person name="Overmann J."/>
            <person name="Amann R."/>
            <person name="Jetten M.S.M."/>
            <person name="Mascher T."/>
            <person name="Medema M.H."/>
            <person name="Devos D.P."/>
            <person name="Kaster A.-K."/>
            <person name="Ovreas L."/>
            <person name="Rohde M."/>
            <person name="Galperin M.Y."/>
            <person name="Jogler C."/>
        </authorList>
    </citation>
    <scope>NUCLEOTIDE SEQUENCE [LARGE SCALE GENOMIC DNA]</scope>
    <source>
        <strain evidence="2 3">DSM 8797</strain>
    </source>
</reference>
<evidence type="ECO:0000259" key="1">
    <source>
        <dbReference type="Pfam" id="PF09346"/>
    </source>
</evidence>
<dbReference type="Gene3D" id="3.40.1580.10">
    <property type="entry name" value="SMI1/KNR4-like"/>
    <property type="match status" value="1"/>
</dbReference>
<dbReference type="SUPFAM" id="SSF160631">
    <property type="entry name" value="SMI1/KNR4-like"/>
    <property type="match status" value="1"/>
</dbReference>
<keyword evidence="3" id="KW-1185">Reference proteome</keyword>